<dbReference type="PANTHER" id="PTHR22893:SF91">
    <property type="entry name" value="NADPH DEHYDROGENASE 2-RELATED"/>
    <property type="match status" value="1"/>
</dbReference>
<gene>
    <name evidence="2" type="ORF">GCM10012285_12910</name>
</gene>
<dbReference type="Proteomes" id="UP000600080">
    <property type="component" value="Unassembled WGS sequence"/>
</dbReference>
<sequence length="79" mass="8520">MRPGTFILNPFTHPDPTGPDALRLIEDGSANMIAYGALFLANPDLPRRLASGGPFNTPDPTTFYGGDHRGYTDYPTLPA</sequence>
<name>A0ABQ2J1T3_9ACTN</name>
<proteinExistence type="predicted"/>
<evidence type="ECO:0008006" key="4">
    <source>
        <dbReference type="Google" id="ProtNLM"/>
    </source>
</evidence>
<evidence type="ECO:0000256" key="1">
    <source>
        <dbReference type="SAM" id="MobiDB-lite"/>
    </source>
</evidence>
<evidence type="ECO:0000313" key="2">
    <source>
        <dbReference type="EMBL" id="GGN37777.1"/>
    </source>
</evidence>
<keyword evidence="3" id="KW-1185">Reference proteome</keyword>
<organism evidence="2 3">
    <name type="scientific">Streptomyces kronopolitis</name>
    <dbReference type="NCBI Taxonomy" id="1612435"/>
    <lineage>
        <taxon>Bacteria</taxon>
        <taxon>Bacillati</taxon>
        <taxon>Actinomycetota</taxon>
        <taxon>Actinomycetes</taxon>
        <taxon>Kitasatosporales</taxon>
        <taxon>Streptomycetaceae</taxon>
        <taxon>Streptomyces</taxon>
    </lineage>
</organism>
<protein>
    <recommendedName>
        <fullName evidence="4">NADH:flavin oxidoreductase/NADH oxidase N-terminal domain-containing protein</fullName>
    </recommendedName>
</protein>
<accession>A0ABQ2J1T3</accession>
<comment type="caution">
    <text evidence="2">The sequence shown here is derived from an EMBL/GenBank/DDBJ whole genome shotgun (WGS) entry which is preliminary data.</text>
</comment>
<reference evidence="3" key="1">
    <citation type="journal article" date="2019" name="Int. J. Syst. Evol. Microbiol.">
        <title>The Global Catalogue of Microorganisms (GCM) 10K type strain sequencing project: providing services to taxonomists for standard genome sequencing and annotation.</title>
        <authorList>
            <consortium name="The Broad Institute Genomics Platform"/>
            <consortium name="The Broad Institute Genome Sequencing Center for Infectious Disease"/>
            <person name="Wu L."/>
            <person name="Ma J."/>
        </authorList>
    </citation>
    <scope>NUCLEOTIDE SEQUENCE [LARGE SCALE GENOMIC DNA]</scope>
    <source>
        <strain evidence="3">CGMCC 4.7323</strain>
    </source>
</reference>
<dbReference type="InterPro" id="IPR045247">
    <property type="entry name" value="Oye-like"/>
</dbReference>
<dbReference type="EMBL" id="BMND01000004">
    <property type="protein sequence ID" value="GGN37777.1"/>
    <property type="molecule type" value="Genomic_DNA"/>
</dbReference>
<dbReference type="PANTHER" id="PTHR22893">
    <property type="entry name" value="NADH OXIDOREDUCTASE-RELATED"/>
    <property type="match status" value="1"/>
</dbReference>
<dbReference type="Gene3D" id="3.20.20.70">
    <property type="entry name" value="Aldolase class I"/>
    <property type="match status" value="1"/>
</dbReference>
<dbReference type="InterPro" id="IPR013785">
    <property type="entry name" value="Aldolase_TIM"/>
</dbReference>
<evidence type="ECO:0000313" key="3">
    <source>
        <dbReference type="Proteomes" id="UP000600080"/>
    </source>
</evidence>
<feature type="region of interest" description="Disordered" evidence="1">
    <location>
        <begin position="51"/>
        <end position="79"/>
    </location>
</feature>
<dbReference type="SUPFAM" id="SSF51395">
    <property type="entry name" value="FMN-linked oxidoreductases"/>
    <property type="match status" value="1"/>
</dbReference>